<gene>
    <name evidence="2" type="ORF">BPA01_41600</name>
</gene>
<evidence type="ECO:0008006" key="4">
    <source>
        <dbReference type="Google" id="ProtNLM"/>
    </source>
</evidence>
<protein>
    <recommendedName>
        <fullName evidence="4">LarC family nickel insertion protein</fullName>
    </recommendedName>
</protein>
<dbReference type="STRING" id="54914.AV540_07330"/>
<name>A0A4Y3PJ93_BREPA</name>
<accession>A0A4Y3PJ93</accession>
<dbReference type="AlphaFoldDB" id="A0A4Y3PJ93"/>
<dbReference type="RefSeq" id="WP_122964496.1">
    <property type="nucleotide sequence ID" value="NZ_BJMH01000024.1"/>
</dbReference>
<dbReference type="Gene3D" id="3.10.20.300">
    <property type="entry name" value="mk0293 like domain"/>
    <property type="match status" value="1"/>
</dbReference>
<keyword evidence="3" id="KW-1185">Reference proteome</keyword>
<evidence type="ECO:0000313" key="3">
    <source>
        <dbReference type="Proteomes" id="UP000316882"/>
    </source>
</evidence>
<sequence length="344" mass="38345">MKLVIRAEGPIMLESLVKPLQRIASKQGIGAAEPAAAKFAGCMHDLAEWYREGMDQERWQREAAALRELMTSPLTDWCRGKLYVETIAVPFGLPLAALSLLSGLAIRETEQLEPRRDFSPLAVLWLKEVGAKPMRGLAGELVQVEGENNVAAILLKPGVETARADGIPVGYEQRQHADEHIDEGMVILQANIDDASPEWLSYLMEQCFLAGANDVHFLPVTMKKSRAATLVQVMCYQSQLEAMKTILFRETTTFGIRSFPVACHRLARRFITVQTSWGEVAVKLGYHRGERVQIAPEYEHCAQLARANGVPLQQVYQEAVELAARKSSVKIWADKQEQAEPPKN</sequence>
<dbReference type="Gene3D" id="3.30.70.1380">
    <property type="entry name" value="Transcriptional regulatory protein pf0864 domain like"/>
    <property type="match status" value="1"/>
</dbReference>
<dbReference type="InterPro" id="IPR002822">
    <property type="entry name" value="Ni_insertion"/>
</dbReference>
<proteinExistence type="predicted"/>
<reference evidence="2 3" key="1">
    <citation type="submission" date="2019-06" db="EMBL/GenBank/DDBJ databases">
        <title>Whole genome shotgun sequence of Brevibacillus parabrevis NBRC 12334.</title>
        <authorList>
            <person name="Hosoyama A."/>
            <person name="Uohara A."/>
            <person name="Ohji S."/>
            <person name="Ichikawa N."/>
        </authorList>
    </citation>
    <scope>NUCLEOTIDE SEQUENCE [LARGE SCALE GENOMIC DNA]</scope>
    <source>
        <strain evidence="2 3">NBRC 12334</strain>
    </source>
</reference>
<dbReference type="EMBL" id="BJMH01000024">
    <property type="protein sequence ID" value="GEB34580.1"/>
    <property type="molecule type" value="Genomic_DNA"/>
</dbReference>
<keyword evidence="1" id="KW-0533">Nickel</keyword>
<evidence type="ECO:0000256" key="1">
    <source>
        <dbReference type="ARBA" id="ARBA00022596"/>
    </source>
</evidence>
<organism evidence="2 3">
    <name type="scientific">Brevibacillus parabrevis</name>
    <dbReference type="NCBI Taxonomy" id="54914"/>
    <lineage>
        <taxon>Bacteria</taxon>
        <taxon>Bacillati</taxon>
        <taxon>Bacillota</taxon>
        <taxon>Bacilli</taxon>
        <taxon>Bacillales</taxon>
        <taxon>Paenibacillaceae</taxon>
        <taxon>Brevibacillus</taxon>
    </lineage>
</organism>
<dbReference type="Proteomes" id="UP000316882">
    <property type="component" value="Unassembled WGS sequence"/>
</dbReference>
<dbReference type="Pfam" id="PF01969">
    <property type="entry name" value="Ni_insertion"/>
    <property type="match status" value="1"/>
</dbReference>
<dbReference type="PANTHER" id="PTHR36566:SF1">
    <property type="entry name" value="PYRIDINIUM-3,5-BISTHIOCARBOXYLIC ACID MONONUCLEOTIDE NICKEL INSERTION PROTEIN"/>
    <property type="match status" value="1"/>
</dbReference>
<comment type="caution">
    <text evidence="2">The sequence shown here is derived from an EMBL/GenBank/DDBJ whole genome shotgun (WGS) entry which is preliminary data.</text>
</comment>
<evidence type="ECO:0000313" key="2">
    <source>
        <dbReference type="EMBL" id="GEB34580.1"/>
    </source>
</evidence>
<dbReference type="PANTHER" id="PTHR36566">
    <property type="entry name" value="NICKEL INSERTION PROTEIN-RELATED"/>
    <property type="match status" value="1"/>
</dbReference>